<sequence>MQAAMSVGEPGPRSPPRQATPTAVGPQQTAPGGGAQGCGDSVSCDRAPQAGLKAQRAPREAGCKGHAAIQELEEKGQRQRGATTGRCGEGEADRAKDGKLEVKGGTRMHKLIERALESLQQTGRVELLGRVGGGGMDKVVSTAEILKRKCPSLDQESFFSDFDTGGERRRTDVALHVILRMRLEASEDLIQRDMK</sequence>
<dbReference type="AlphaFoldDB" id="A0A2A9MHN3"/>
<dbReference type="RefSeq" id="XP_029221418.1">
    <property type="nucleotide sequence ID" value="XM_029362453.1"/>
</dbReference>
<dbReference type="EMBL" id="NWUJ01000002">
    <property type="protein sequence ID" value="PFH37409.1"/>
    <property type="molecule type" value="Genomic_DNA"/>
</dbReference>
<keyword evidence="3" id="KW-1185">Reference proteome</keyword>
<reference evidence="2 3" key="1">
    <citation type="submission" date="2017-09" db="EMBL/GenBank/DDBJ databases">
        <title>Genome sequencing of Besnoitia besnoiti strain Bb-Ger1.</title>
        <authorList>
            <person name="Schares G."/>
            <person name="Venepally P."/>
            <person name="Lorenzi H.A."/>
        </authorList>
    </citation>
    <scope>NUCLEOTIDE SEQUENCE [LARGE SCALE GENOMIC DNA]</scope>
    <source>
        <strain evidence="2 3">Bb-Ger1</strain>
    </source>
</reference>
<dbReference type="VEuPathDB" id="ToxoDB:BESB_038670"/>
<protein>
    <recommendedName>
        <fullName evidence="4">Alba protein</fullName>
    </recommendedName>
</protein>
<evidence type="ECO:0008006" key="4">
    <source>
        <dbReference type="Google" id="ProtNLM"/>
    </source>
</evidence>
<dbReference type="GeneID" id="40308848"/>
<feature type="region of interest" description="Disordered" evidence="1">
    <location>
        <begin position="1"/>
        <end position="93"/>
    </location>
</feature>
<dbReference type="OrthoDB" id="424402at2759"/>
<dbReference type="KEGG" id="bbes:BESB_038670"/>
<proteinExistence type="predicted"/>
<comment type="caution">
    <text evidence="2">The sequence shown here is derived from an EMBL/GenBank/DDBJ whole genome shotgun (WGS) entry which is preliminary data.</text>
</comment>
<evidence type="ECO:0000313" key="2">
    <source>
        <dbReference type="EMBL" id="PFH37409.1"/>
    </source>
</evidence>
<evidence type="ECO:0000256" key="1">
    <source>
        <dbReference type="SAM" id="MobiDB-lite"/>
    </source>
</evidence>
<evidence type="ECO:0000313" key="3">
    <source>
        <dbReference type="Proteomes" id="UP000224006"/>
    </source>
</evidence>
<organism evidence="2 3">
    <name type="scientific">Besnoitia besnoiti</name>
    <name type="common">Apicomplexan protozoan</name>
    <dbReference type="NCBI Taxonomy" id="94643"/>
    <lineage>
        <taxon>Eukaryota</taxon>
        <taxon>Sar</taxon>
        <taxon>Alveolata</taxon>
        <taxon>Apicomplexa</taxon>
        <taxon>Conoidasida</taxon>
        <taxon>Coccidia</taxon>
        <taxon>Eucoccidiorida</taxon>
        <taxon>Eimeriorina</taxon>
        <taxon>Sarcocystidae</taxon>
        <taxon>Besnoitia</taxon>
    </lineage>
</organism>
<gene>
    <name evidence="2" type="ORF">BESB_038670</name>
</gene>
<accession>A0A2A9MHN3</accession>
<name>A0A2A9MHN3_BESBE</name>
<dbReference type="Proteomes" id="UP000224006">
    <property type="component" value="Chromosome II"/>
</dbReference>